<feature type="signal peptide" evidence="1">
    <location>
        <begin position="1"/>
        <end position="19"/>
    </location>
</feature>
<keyword evidence="1" id="KW-0732">Signal</keyword>
<dbReference type="EMBL" id="PCDP01000077">
    <property type="protein sequence ID" value="PZM07859.1"/>
    <property type="molecule type" value="Genomic_DNA"/>
</dbReference>
<dbReference type="AlphaFoldDB" id="A0A2W4C203"/>
<protein>
    <submittedName>
        <fullName evidence="2">Uncharacterized protein</fullName>
    </submittedName>
</protein>
<reference evidence="2 3" key="1">
    <citation type="journal article" date="2018" name="Sci. Rep.">
        <title>Rhizobium tumorigenes sp. nov., a novel plant tumorigenic bacterium isolated from cane gall tumors on thornless blackberry.</title>
        <authorList>
            <person name="Kuzmanovi N."/>
            <person name="Smalla K."/>
            <person name="Gronow S."/>
            <person name="PuBawska J."/>
        </authorList>
    </citation>
    <scope>NUCLEOTIDE SEQUENCE [LARGE SCALE GENOMIC DNA]</scope>
    <source>
        <strain evidence="2 3">CCBAU 85046</strain>
    </source>
</reference>
<feature type="chain" id="PRO_5015877733" evidence="1">
    <location>
        <begin position="20"/>
        <end position="88"/>
    </location>
</feature>
<evidence type="ECO:0000313" key="2">
    <source>
        <dbReference type="EMBL" id="PZM07859.1"/>
    </source>
</evidence>
<sequence>MKFFSFMSIALLAAVPALADQKAAEKCGSDLRGDSRVIYDVVSQLYKPGSDLRALVTEKTRGLAEAGKIDKGSARSNAMAAGRCLEKG</sequence>
<comment type="caution">
    <text evidence="2">The sequence shown here is derived from an EMBL/GenBank/DDBJ whole genome shotgun (WGS) entry which is preliminary data.</text>
</comment>
<evidence type="ECO:0000256" key="1">
    <source>
        <dbReference type="SAM" id="SignalP"/>
    </source>
</evidence>
<accession>A0A2W4C203</accession>
<evidence type="ECO:0000313" key="3">
    <source>
        <dbReference type="Proteomes" id="UP000248925"/>
    </source>
</evidence>
<gene>
    <name evidence="2" type="ORF">CPY51_30580</name>
</gene>
<proteinExistence type="predicted"/>
<keyword evidence="3" id="KW-1185">Reference proteome</keyword>
<name>A0A2W4C203_9HYPH</name>
<organism evidence="2 3">
    <name type="scientific">Rhizobium tubonense</name>
    <dbReference type="NCBI Taxonomy" id="484088"/>
    <lineage>
        <taxon>Bacteria</taxon>
        <taxon>Pseudomonadati</taxon>
        <taxon>Pseudomonadota</taxon>
        <taxon>Alphaproteobacteria</taxon>
        <taxon>Hyphomicrobiales</taxon>
        <taxon>Rhizobiaceae</taxon>
        <taxon>Rhizobium/Agrobacterium group</taxon>
        <taxon>Rhizobium</taxon>
    </lineage>
</organism>
<dbReference type="Proteomes" id="UP000248925">
    <property type="component" value="Unassembled WGS sequence"/>
</dbReference>